<evidence type="ECO:0000313" key="2">
    <source>
        <dbReference type="EMBL" id="MEQ2400332.1"/>
    </source>
</evidence>
<dbReference type="InterPro" id="IPR003540">
    <property type="entry name" value="ADP-ribosyltransferase"/>
</dbReference>
<dbReference type="Pfam" id="PF03496">
    <property type="entry name" value="ADPrib_exo_Tox"/>
    <property type="match status" value="1"/>
</dbReference>
<accession>A0ABV1CFJ1</accession>
<dbReference type="SUPFAM" id="SSF56399">
    <property type="entry name" value="ADP-ribosylation"/>
    <property type="match status" value="1"/>
</dbReference>
<comment type="caution">
    <text evidence="2">The sequence shown here is derived from an EMBL/GenBank/DDBJ whole genome shotgun (WGS) entry which is preliminary data.</text>
</comment>
<dbReference type="Proteomes" id="UP001447979">
    <property type="component" value="Unassembled WGS sequence"/>
</dbReference>
<keyword evidence="3" id="KW-1185">Reference proteome</keyword>
<reference evidence="2 3" key="1">
    <citation type="submission" date="2024-03" db="EMBL/GenBank/DDBJ databases">
        <title>Human intestinal bacterial collection.</title>
        <authorList>
            <person name="Pauvert C."/>
            <person name="Hitch T.C.A."/>
            <person name="Clavel T."/>
        </authorList>
    </citation>
    <scope>NUCLEOTIDE SEQUENCE [LARGE SCALE GENOMIC DNA]</scope>
    <source>
        <strain evidence="2 3">CLA-SR-H025</strain>
    </source>
</reference>
<feature type="domain" description="ADP ribosyltransferase" evidence="1">
    <location>
        <begin position="31"/>
        <end position="191"/>
    </location>
</feature>
<proteinExistence type="predicted"/>
<name>A0ABV1CFJ1_9FIRM</name>
<evidence type="ECO:0000259" key="1">
    <source>
        <dbReference type="Pfam" id="PF03496"/>
    </source>
</evidence>
<dbReference type="PROSITE" id="PS51996">
    <property type="entry name" value="TR_MART"/>
    <property type="match status" value="1"/>
</dbReference>
<evidence type="ECO:0000313" key="3">
    <source>
        <dbReference type="Proteomes" id="UP001447979"/>
    </source>
</evidence>
<protein>
    <submittedName>
        <fullName evidence="2">ADP-ribosyltransferase</fullName>
    </submittedName>
</protein>
<sequence>MGNKIMYGELNSTIVDKSKYKEFLTVEECRKWGEYYSNWAKRYREVMSLTEKIKTQHSLETATVECYCGHSYREINKLLRSGSISDNKLYDKMADILIMTLCSAPRIPEDIVVYRVIDKSFIEDMIRHNKLSRPTPIQEKGFMSTSLLKNIVNTYSEAVGEPHLLKIYVPQNTIGIYVNSITKRDEEEILIAPNNYLWLIDYPYYDEGYSVKIFECQLVTFV</sequence>
<dbReference type="Gene3D" id="3.90.176.10">
    <property type="entry name" value="Toxin ADP-ribosyltransferase, Chain A, domain 1"/>
    <property type="match status" value="1"/>
</dbReference>
<organism evidence="2 3">
    <name type="scientific">Peptoniphilus hominis</name>
    <name type="common">ex Hitch et al. 2025</name>
    <dbReference type="NCBI Taxonomy" id="3133174"/>
    <lineage>
        <taxon>Bacteria</taxon>
        <taxon>Bacillati</taxon>
        <taxon>Bacillota</taxon>
        <taxon>Tissierellia</taxon>
        <taxon>Tissierellales</taxon>
        <taxon>Peptoniphilaceae</taxon>
        <taxon>Peptoniphilus</taxon>
    </lineage>
</organism>
<gene>
    <name evidence="2" type="ORF">WMO19_01790</name>
</gene>
<dbReference type="EMBL" id="JBBMFO010000002">
    <property type="protein sequence ID" value="MEQ2400332.1"/>
    <property type="molecule type" value="Genomic_DNA"/>
</dbReference>